<gene>
    <name evidence="4" type="ORF">BN1204_040080</name>
    <name evidence="3" type="ORF">NCLIV_040080</name>
</gene>
<dbReference type="AlphaFoldDB" id="F0VBE9"/>
<keyword evidence="5" id="KW-1185">Reference proteome</keyword>
<feature type="transmembrane region" description="Helical" evidence="2">
    <location>
        <begin position="604"/>
        <end position="622"/>
    </location>
</feature>
<reference evidence="3" key="2">
    <citation type="submission" date="2011-03" db="EMBL/GenBank/DDBJ databases">
        <title>Comparative genomics and transcriptomics of Neospora caninum and Toxoplasma gondii.</title>
        <authorList>
            <person name="Reid A.J."/>
            <person name="Sohal A."/>
            <person name="Harris D."/>
            <person name="Quail M."/>
            <person name="Sanders M."/>
            <person name="Berriman M."/>
            <person name="Wastling J.M."/>
            <person name="Pain A."/>
        </authorList>
    </citation>
    <scope>NUCLEOTIDE SEQUENCE</scope>
    <source>
        <strain evidence="3">Liverpool</strain>
    </source>
</reference>
<keyword evidence="2" id="KW-0812">Transmembrane</keyword>
<feature type="region of interest" description="Disordered" evidence="1">
    <location>
        <begin position="320"/>
        <end position="393"/>
    </location>
</feature>
<reference evidence="5" key="3">
    <citation type="journal article" date="2012" name="PLoS Pathog.">
        <title>Comparative genomics of the apicomplexan parasites Toxoplasma gondii and Neospora caninum: Coccidia differing in host range and transmission strategy.</title>
        <authorList>
            <person name="Reid A.J."/>
            <person name="Vermont S.J."/>
            <person name="Cotton J.A."/>
            <person name="Harris D."/>
            <person name="Hill-Cawthorne G.A."/>
            <person name="Konen-Waisman S."/>
            <person name="Latham S.M."/>
            <person name="Mourier T."/>
            <person name="Norton R."/>
            <person name="Quail M.A."/>
            <person name="Sanders M."/>
            <person name="Shanmugam D."/>
            <person name="Sohal A."/>
            <person name="Wasmuth J.D."/>
            <person name="Brunk B."/>
            <person name="Grigg M.E."/>
            <person name="Howard J.C."/>
            <person name="Parkinson J."/>
            <person name="Roos D.S."/>
            <person name="Trees A.J."/>
            <person name="Berriman M."/>
            <person name="Pain A."/>
            <person name="Wastling J.M."/>
        </authorList>
    </citation>
    <scope>NUCLEOTIDE SEQUENCE [LARGE SCALE GENOMIC DNA]</scope>
    <source>
        <strain evidence="5">Liverpool</strain>
    </source>
</reference>
<feature type="region of interest" description="Disordered" evidence="1">
    <location>
        <begin position="746"/>
        <end position="833"/>
    </location>
</feature>
<dbReference type="OrthoDB" id="346382at2759"/>
<dbReference type="eggNOG" id="ENOG502QZ6Z">
    <property type="taxonomic scope" value="Eukaryota"/>
</dbReference>
<feature type="compositionally biased region" description="Polar residues" evidence="1">
    <location>
        <begin position="263"/>
        <end position="275"/>
    </location>
</feature>
<evidence type="ECO:0000256" key="1">
    <source>
        <dbReference type="SAM" id="MobiDB-lite"/>
    </source>
</evidence>
<name>F0VBE9_NEOCL</name>
<accession>F0VBE9</accession>
<feature type="compositionally biased region" description="Polar residues" evidence="1">
    <location>
        <begin position="797"/>
        <end position="806"/>
    </location>
</feature>
<feature type="compositionally biased region" description="Polar residues" evidence="1">
    <location>
        <begin position="384"/>
        <end position="393"/>
    </location>
</feature>
<dbReference type="InParanoid" id="F0VBE9"/>
<proteinExistence type="predicted"/>
<organism evidence="3 5">
    <name type="scientific">Neospora caninum (strain Liverpool)</name>
    <dbReference type="NCBI Taxonomy" id="572307"/>
    <lineage>
        <taxon>Eukaryota</taxon>
        <taxon>Sar</taxon>
        <taxon>Alveolata</taxon>
        <taxon>Apicomplexa</taxon>
        <taxon>Conoidasida</taxon>
        <taxon>Coccidia</taxon>
        <taxon>Eucoccidiorida</taxon>
        <taxon>Eimeriorina</taxon>
        <taxon>Sarcocystidae</taxon>
        <taxon>Neospora</taxon>
    </lineage>
</organism>
<dbReference type="GeneID" id="13439919"/>
<feature type="compositionally biased region" description="Basic and acidic residues" evidence="1">
    <location>
        <begin position="1"/>
        <end position="13"/>
    </location>
</feature>
<dbReference type="EMBL" id="LN714484">
    <property type="protein sequence ID" value="CEL68234.1"/>
    <property type="molecule type" value="Genomic_DNA"/>
</dbReference>
<feature type="region of interest" description="Disordered" evidence="1">
    <location>
        <begin position="211"/>
        <end position="305"/>
    </location>
</feature>
<feature type="compositionally biased region" description="Polar residues" evidence="1">
    <location>
        <begin position="16"/>
        <end position="27"/>
    </location>
</feature>
<reference evidence="4" key="4">
    <citation type="journal article" date="2015" name="PLoS ONE">
        <title>Comprehensive Evaluation of Toxoplasma gondii VEG and Neospora caninum LIV Genomes with Tachyzoite Stage Transcriptome and Proteome Defines Novel Transcript Features.</title>
        <authorList>
            <person name="Ramaprasad A."/>
            <person name="Mourier T."/>
            <person name="Naeem R."/>
            <person name="Malas T.B."/>
            <person name="Moussa E."/>
            <person name="Panigrahi A."/>
            <person name="Vermont S.J."/>
            <person name="Otto T.D."/>
            <person name="Wastling J."/>
            <person name="Pain A."/>
        </authorList>
    </citation>
    <scope>NUCLEOTIDE SEQUENCE</scope>
    <source>
        <strain evidence="4">Liverpool</strain>
    </source>
</reference>
<evidence type="ECO:0000313" key="4">
    <source>
        <dbReference type="EMBL" id="CEL68234.1"/>
    </source>
</evidence>
<dbReference type="RefSeq" id="XP_003880966.1">
    <property type="nucleotide sequence ID" value="XM_003880917.1"/>
</dbReference>
<keyword evidence="2" id="KW-1133">Transmembrane helix</keyword>
<feature type="compositionally biased region" description="Basic and acidic residues" evidence="1">
    <location>
        <begin position="538"/>
        <end position="569"/>
    </location>
</feature>
<reference evidence="3" key="1">
    <citation type="submission" date="2011-02" db="EMBL/GenBank/DDBJ databases">
        <authorList>
            <person name="Aslett M."/>
        </authorList>
    </citation>
    <scope>NUCLEOTIDE SEQUENCE</scope>
    <source>
        <strain evidence="3">Liverpool</strain>
    </source>
</reference>
<feature type="region of interest" description="Disordered" evidence="1">
    <location>
        <begin position="1"/>
        <end position="29"/>
    </location>
</feature>
<feature type="compositionally biased region" description="Low complexity" evidence="1">
    <location>
        <begin position="357"/>
        <end position="377"/>
    </location>
</feature>
<dbReference type="OMA" id="AWIAMHV"/>
<evidence type="ECO:0008006" key="6">
    <source>
        <dbReference type="Google" id="ProtNLM"/>
    </source>
</evidence>
<evidence type="ECO:0000256" key="2">
    <source>
        <dbReference type="SAM" id="Phobius"/>
    </source>
</evidence>
<sequence length="899" mass="95314">MAGDRCRSRDRALGTESLSVSELSANTPLGLPCAPSKPPRFALPSGHKPSSVPACGQFARSAASEASVLATKEACADDSFWRPLETPDEAAPLRCGSSDHTCRCEACPSFVHKASLCAEGGQSIEGRQTSALNSPEFTPPSASPSSSMCSVDDVTKVDSLVSEKRGAFQSVSTAASCDRLRHLDSSVFHQLSSKVPDSEINDVIPSECPDFGATGSGTGSEPPSSCIPGVRTPAARGTERSAAVASTNAEDGGFEGLGEKQGVLQTDTNGFSRSGGSLRRCTSKNCGKEHGPQEPTDTPGSSSASQRLFQLVEKQEARQSEIALSSSPSCRAASLVDGRDNEGETASNSPTRVVVGSTSTAPSPSSRSSWQNASSCSEEGRKMLTSSASSTPPSRDRRIVFVYALLFLDVIIIGSTSAQHSFNPASLIDKVLMTHASFPSAAPSHVEGDAGDLPYHRLLPHSVKRELGLSCVCGWAALVVLGILTLLFSTSSMPLPLHASAYRRRQPTEGADGAAGGRGTPESVDRRGGPKKSGQKARQSDETEERRNKGKKTGDRGDKLAGKGTERRGEAGVAAAVEMKFKEYEEVVLSQYGEATLTQVKMRTFFIALATLLVFFIMNFILQINVQCHRTKHQLGRLHALAAEAAENSGQVPDVRGARETGDRVPAAPLDNDLHALDSVTLVKAPSLPGEARSATAHWPAEKGTETPKHFLSSQGEAHIRLASLAASLVSAALVAQDDIGDNSGTASPLSFEAPASAAPAGMQVEREEGEMHAEERRQAPRRGAAEKGERPYTEASLASSPSAEVNQRPGLETASTRPSTADDAGDSDLQEAPRSPSYVYYRDFWFWHRLVANCLRDAELHMSVAWIAMHVAGIVFCVRVTRDVTDALKAAVDAFRLF</sequence>
<feature type="region of interest" description="Disordered" evidence="1">
    <location>
        <begin position="130"/>
        <end position="150"/>
    </location>
</feature>
<protein>
    <recommendedName>
        <fullName evidence="6">Transmembrane protein</fullName>
    </recommendedName>
</protein>
<dbReference type="Proteomes" id="UP000007494">
    <property type="component" value="Chromosome IX"/>
</dbReference>
<feature type="compositionally biased region" description="Basic and acidic residues" evidence="1">
    <location>
        <begin position="765"/>
        <end position="793"/>
    </location>
</feature>
<dbReference type="VEuPathDB" id="ToxoDB:NCLIV_040080"/>
<keyword evidence="2" id="KW-0472">Membrane</keyword>
<feature type="transmembrane region" description="Helical" evidence="2">
    <location>
        <begin position="399"/>
        <end position="418"/>
    </location>
</feature>
<feature type="region of interest" description="Disordered" evidence="1">
    <location>
        <begin position="506"/>
        <end position="569"/>
    </location>
</feature>
<feature type="transmembrane region" description="Helical" evidence="2">
    <location>
        <begin position="467"/>
        <end position="488"/>
    </location>
</feature>
<dbReference type="EMBL" id="FR823385">
    <property type="protein sequence ID" value="CBZ50933.1"/>
    <property type="molecule type" value="Genomic_DNA"/>
</dbReference>
<evidence type="ECO:0000313" key="5">
    <source>
        <dbReference type="Proteomes" id="UP000007494"/>
    </source>
</evidence>
<evidence type="ECO:0000313" key="3">
    <source>
        <dbReference type="EMBL" id="CBZ50933.1"/>
    </source>
</evidence>
<feature type="compositionally biased region" description="Polar residues" evidence="1">
    <location>
        <begin position="295"/>
        <end position="305"/>
    </location>
</feature>